<comment type="subcellular location">
    <subcellularLocation>
        <location evidence="1">Cell membrane</location>
        <topology evidence="1">Multi-pass membrane protein</topology>
    </subcellularLocation>
</comment>
<keyword evidence="2" id="KW-1003">Cell membrane</keyword>
<comment type="caution">
    <text evidence="9">The sequence shown here is derived from an EMBL/GenBank/DDBJ whole genome shotgun (WGS) entry which is preliminary data.</text>
</comment>
<accession>A0A495IIY3</accession>
<dbReference type="GO" id="GO:0009103">
    <property type="term" value="P:lipopolysaccharide biosynthetic process"/>
    <property type="evidence" value="ECO:0007669"/>
    <property type="project" value="UniProtKB-ARBA"/>
</dbReference>
<dbReference type="PANTHER" id="PTHR33908:SF3">
    <property type="entry name" value="UNDECAPRENYL PHOSPHATE-ALPHA-4-AMINO-4-DEOXY-L-ARABINOSE ARABINOSYL TRANSFERASE"/>
    <property type="match status" value="1"/>
</dbReference>
<dbReference type="GO" id="GO:0010041">
    <property type="term" value="P:response to iron(III) ion"/>
    <property type="evidence" value="ECO:0007669"/>
    <property type="project" value="TreeGrafter"/>
</dbReference>
<dbReference type="PANTHER" id="PTHR33908">
    <property type="entry name" value="MANNOSYLTRANSFERASE YKCB-RELATED"/>
    <property type="match status" value="1"/>
</dbReference>
<keyword evidence="10" id="KW-1185">Reference proteome</keyword>
<evidence type="ECO:0000313" key="9">
    <source>
        <dbReference type="EMBL" id="RKR75368.1"/>
    </source>
</evidence>
<dbReference type="RefSeq" id="WP_121370174.1">
    <property type="nucleotide sequence ID" value="NZ_RBKS01000001.1"/>
</dbReference>
<evidence type="ECO:0000313" key="10">
    <source>
        <dbReference type="Proteomes" id="UP000280008"/>
    </source>
</evidence>
<feature type="transmembrane region" description="Helical" evidence="8">
    <location>
        <begin position="181"/>
        <end position="207"/>
    </location>
</feature>
<feature type="transmembrane region" description="Helical" evidence="8">
    <location>
        <begin position="28"/>
        <end position="48"/>
    </location>
</feature>
<evidence type="ECO:0000256" key="7">
    <source>
        <dbReference type="ARBA" id="ARBA00023136"/>
    </source>
</evidence>
<dbReference type="Proteomes" id="UP000280008">
    <property type="component" value="Unassembled WGS sequence"/>
</dbReference>
<dbReference type="GO" id="GO:0005886">
    <property type="term" value="C:plasma membrane"/>
    <property type="evidence" value="ECO:0007669"/>
    <property type="project" value="UniProtKB-SubCell"/>
</dbReference>
<sequence>MTTTAAATATGSPLAAVRAPGARPARRTLDALIVGVVGAALAFAFSWVPSLWYDESATVVSATRSWSALARMLTTVDIVHATYYAGMHVWFDLVGYTPTTLRLPSALATGAAAALIVVLGRMLAGRRVGFLAGVAFCLFPRVTWMGTEGRSFAVGTLLAVAMTIAYLRAWRAPTRSRRGWVVYAALAILGTAVFLYLALLVVAHAVTALACARRDRLAGEAKGGRIRLLRSAVSAGIALVAVVPLAAEASRQSGQIHWIPRPSVHTVAEVLQTQWFIGSPGFAVAAWTAVVVAVALILRSRRPAGLELLGVALPWMLVPTVLLVAESVVHSPMYSPRYLTFAAPGAALLVGYALAALPRRRLAAAALAVLVVLSAPTYVAQRQVTAKDSSAWNQVAALIATQRSLEPAGVVSDVVYGPVDRHPLTSSRVIAQTYPTAFVGLDDITLKTPGDRTDHMWSTQYPLSAVVGKTVAARDVWLVTGTSADQRPLVTKELAAAGFHIDGQWHFSRTNVVHYVR</sequence>
<dbReference type="OrthoDB" id="5318634at2"/>
<keyword evidence="3 9" id="KW-0328">Glycosyltransferase</keyword>
<feature type="transmembrane region" description="Helical" evidence="8">
    <location>
        <begin position="68"/>
        <end position="91"/>
    </location>
</feature>
<feature type="transmembrane region" description="Helical" evidence="8">
    <location>
        <begin position="337"/>
        <end position="355"/>
    </location>
</feature>
<evidence type="ECO:0000256" key="4">
    <source>
        <dbReference type="ARBA" id="ARBA00022679"/>
    </source>
</evidence>
<evidence type="ECO:0000256" key="6">
    <source>
        <dbReference type="ARBA" id="ARBA00022989"/>
    </source>
</evidence>
<evidence type="ECO:0000256" key="3">
    <source>
        <dbReference type="ARBA" id="ARBA00022676"/>
    </source>
</evidence>
<keyword evidence="4 9" id="KW-0808">Transferase</keyword>
<evidence type="ECO:0000256" key="2">
    <source>
        <dbReference type="ARBA" id="ARBA00022475"/>
    </source>
</evidence>
<dbReference type="AlphaFoldDB" id="A0A495IIY3"/>
<feature type="transmembrane region" description="Helical" evidence="8">
    <location>
        <begin position="275"/>
        <end position="298"/>
    </location>
</feature>
<evidence type="ECO:0000256" key="1">
    <source>
        <dbReference type="ARBA" id="ARBA00004651"/>
    </source>
</evidence>
<proteinExistence type="predicted"/>
<dbReference type="GO" id="GO:0016763">
    <property type="term" value="F:pentosyltransferase activity"/>
    <property type="evidence" value="ECO:0007669"/>
    <property type="project" value="TreeGrafter"/>
</dbReference>
<dbReference type="InterPro" id="IPR050297">
    <property type="entry name" value="LipidA_mod_glycosyltrf_83"/>
</dbReference>
<dbReference type="EMBL" id="RBKS01000001">
    <property type="protein sequence ID" value="RKR75368.1"/>
    <property type="molecule type" value="Genomic_DNA"/>
</dbReference>
<gene>
    <name evidence="9" type="ORF">C8E83_2514</name>
</gene>
<feature type="transmembrane region" description="Helical" evidence="8">
    <location>
        <begin position="151"/>
        <end position="169"/>
    </location>
</feature>
<evidence type="ECO:0000256" key="5">
    <source>
        <dbReference type="ARBA" id="ARBA00022692"/>
    </source>
</evidence>
<keyword evidence="5 8" id="KW-0812">Transmembrane</keyword>
<reference evidence="9 10" key="1">
    <citation type="submission" date="2018-10" db="EMBL/GenBank/DDBJ databases">
        <title>Sequencing the genomes of 1000 actinobacteria strains.</title>
        <authorList>
            <person name="Klenk H.-P."/>
        </authorList>
    </citation>
    <scope>NUCLEOTIDE SEQUENCE [LARGE SCALE GENOMIC DNA]</scope>
    <source>
        <strain evidence="9 10">DSM 17894</strain>
    </source>
</reference>
<evidence type="ECO:0000256" key="8">
    <source>
        <dbReference type="SAM" id="Phobius"/>
    </source>
</evidence>
<feature type="transmembrane region" description="Helical" evidence="8">
    <location>
        <begin position="362"/>
        <end position="380"/>
    </location>
</feature>
<organism evidence="9 10">
    <name type="scientific">Frondihabitans australicus</name>
    <dbReference type="NCBI Taxonomy" id="386892"/>
    <lineage>
        <taxon>Bacteria</taxon>
        <taxon>Bacillati</taxon>
        <taxon>Actinomycetota</taxon>
        <taxon>Actinomycetes</taxon>
        <taxon>Micrococcales</taxon>
        <taxon>Microbacteriaceae</taxon>
        <taxon>Frondihabitans</taxon>
    </lineage>
</organism>
<feature type="transmembrane region" description="Helical" evidence="8">
    <location>
        <begin position="305"/>
        <end position="325"/>
    </location>
</feature>
<keyword evidence="7 8" id="KW-0472">Membrane</keyword>
<name>A0A495IIY3_9MICO</name>
<feature type="transmembrane region" description="Helical" evidence="8">
    <location>
        <begin position="103"/>
        <end position="122"/>
    </location>
</feature>
<keyword evidence="6 8" id="KW-1133">Transmembrane helix</keyword>
<protein>
    <submittedName>
        <fullName evidence="9">Mannosyltransferase</fullName>
    </submittedName>
</protein>